<evidence type="ECO:0000256" key="2">
    <source>
        <dbReference type="ARBA" id="ARBA00022714"/>
    </source>
</evidence>
<organism evidence="8 9">
    <name type="scientific">Ereboglobus luteus</name>
    <dbReference type="NCBI Taxonomy" id="1796921"/>
    <lineage>
        <taxon>Bacteria</taxon>
        <taxon>Pseudomonadati</taxon>
        <taxon>Verrucomicrobiota</taxon>
        <taxon>Opitutia</taxon>
        <taxon>Opitutales</taxon>
        <taxon>Opitutaceae</taxon>
        <taxon>Ereboglobus</taxon>
    </lineage>
</organism>
<keyword evidence="5 7" id="KW-0411">Iron-sulfur</keyword>
<dbReference type="OrthoDB" id="9807941at2"/>
<feature type="binding site" evidence="7">
    <location>
        <position position="81"/>
    </location>
    <ligand>
        <name>[2Fe-2S] cluster</name>
        <dbReference type="ChEBI" id="CHEBI:190135"/>
    </ligand>
</feature>
<dbReference type="SUPFAM" id="SSF52833">
    <property type="entry name" value="Thioredoxin-like"/>
    <property type="match status" value="1"/>
</dbReference>
<evidence type="ECO:0000256" key="5">
    <source>
        <dbReference type="ARBA" id="ARBA00023014"/>
    </source>
</evidence>
<feature type="binding site" evidence="7">
    <location>
        <position position="126"/>
    </location>
    <ligand>
        <name>[2Fe-2S] cluster</name>
        <dbReference type="ChEBI" id="CHEBI:190135"/>
    </ligand>
</feature>
<name>A0A2U8DZ84_9BACT</name>
<evidence type="ECO:0000256" key="4">
    <source>
        <dbReference type="ARBA" id="ARBA00023004"/>
    </source>
</evidence>
<dbReference type="InterPro" id="IPR002023">
    <property type="entry name" value="NuoE-like"/>
</dbReference>
<dbReference type="AlphaFoldDB" id="A0A2U8DZ84"/>
<comment type="similarity">
    <text evidence="1">Belongs to the complex I 24 kDa subunit family.</text>
</comment>
<dbReference type="RefSeq" id="WP_108823746.1">
    <property type="nucleotide sequence ID" value="NZ_CP023004.1"/>
</dbReference>
<dbReference type="KEGG" id="elut:CKA38_00495"/>
<protein>
    <submittedName>
        <fullName evidence="8">NAD(P)H-dependent oxidoreductase subunit E</fullName>
    </submittedName>
</protein>
<dbReference type="PANTHER" id="PTHR10371:SF3">
    <property type="entry name" value="NADH DEHYDROGENASE [UBIQUINONE] FLAVOPROTEIN 2, MITOCHONDRIAL"/>
    <property type="match status" value="1"/>
</dbReference>
<evidence type="ECO:0000313" key="9">
    <source>
        <dbReference type="Proteomes" id="UP000244896"/>
    </source>
</evidence>
<dbReference type="GO" id="GO:0046872">
    <property type="term" value="F:metal ion binding"/>
    <property type="evidence" value="ECO:0007669"/>
    <property type="project" value="UniProtKB-KW"/>
</dbReference>
<evidence type="ECO:0000256" key="1">
    <source>
        <dbReference type="ARBA" id="ARBA00010643"/>
    </source>
</evidence>
<dbReference type="InterPro" id="IPR041921">
    <property type="entry name" value="NuoE_N"/>
</dbReference>
<evidence type="ECO:0000256" key="6">
    <source>
        <dbReference type="ARBA" id="ARBA00034078"/>
    </source>
</evidence>
<sequence length="169" mass="19027">MNLKPETLKQIDEVITHYAAKRSATLPLLHLIQEDIGHIPDEAIEWVAAKLELEPINVYEVVTFYPMFKRKPVGRRHIKVCRTLSCALMGSYKVCDTFKKEFGVELDEVTPDGEVTIEFVECLASCGTAPVVMINETLHENVDEQKAVDLANEIKKESGVRSQESEAKP</sequence>
<dbReference type="CDD" id="cd03064">
    <property type="entry name" value="TRX_Fd_NuoE"/>
    <property type="match status" value="1"/>
</dbReference>
<dbReference type="GO" id="GO:0003954">
    <property type="term" value="F:NADH dehydrogenase activity"/>
    <property type="evidence" value="ECO:0007669"/>
    <property type="project" value="TreeGrafter"/>
</dbReference>
<dbReference type="EMBL" id="CP023004">
    <property type="protein sequence ID" value="AWI07938.1"/>
    <property type="molecule type" value="Genomic_DNA"/>
</dbReference>
<dbReference type="PIRSF" id="PIRSF000216">
    <property type="entry name" value="NADH_DH_24kDa"/>
    <property type="match status" value="1"/>
</dbReference>
<evidence type="ECO:0000256" key="3">
    <source>
        <dbReference type="ARBA" id="ARBA00022723"/>
    </source>
</evidence>
<evidence type="ECO:0000313" key="8">
    <source>
        <dbReference type="EMBL" id="AWI07938.1"/>
    </source>
</evidence>
<dbReference type="InterPro" id="IPR042128">
    <property type="entry name" value="NuoE_dom"/>
</dbReference>
<dbReference type="Gene3D" id="3.40.30.10">
    <property type="entry name" value="Glutaredoxin"/>
    <property type="match status" value="1"/>
</dbReference>
<dbReference type="PANTHER" id="PTHR10371">
    <property type="entry name" value="NADH DEHYDROGENASE UBIQUINONE FLAVOPROTEIN 2, MITOCHONDRIAL"/>
    <property type="match status" value="1"/>
</dbReference>
<keyword evidence="2 7" id="KW-0001">2Fe-2S</keyword>
<dbReference type="NCBIfam" id="TIGR01958">
    <property type="entry name" value="nuoE_fam"/>
    <property type="match status" value="1"/>
</dbReference>
<dbReference type="Proteomes" id="UP000244896">
    <property type="component" value="Chromosome"/>
</dbReference>
<reference evidence="8 9" key="1">
    <citation type="journal article" date="2018" name="Syst. Appl. Microbiol.">
        <title>Ereboglobus luteus gen. nov. sp. nov. from cockroach guts, and new insights into the oxygen relationship of the genera Opitutus and Didymococcus (Verrucomicrobia: Opitutaceae).</title>
        <authorList>
            <person name="Tegtmeier D."/>
            <person name="Belitz A."/>
            <person name="Radek R."/>
            <person name="Heimerl T."/>
            <person name="Brune A."/>
        </authorList>
    </citation>
    <scope>NUCLEOTIDE SEQUENCE [LARGE SCALE GENOMIC DNA]</scope>
    <source>
        <strain evidence="8 9">Ho45</strain>
    </source>
</reference>
<keyword evidence="3 7" id="KW-0479">Metal-binding</keyword>
<comment type="cofactor">
    <cofactor evidence="6">
        <name>[2Fe-2S] cluster</name>
        <dbReference type="ChEBI" id="CHEBI:190135"/>
    </cofactor>
</comment>
<evidence type="ECO:0000256" key="7">
    <source>
        <dbReference type="PIRSR" id="PIRSR000216-1"/>
    </source>
</evidence>
<proteinExistence type="inferred from homology"/>
<feature type="binding site" evidence="7">
    <location>
        <position position="122"/>
    </location>
    <ligand>
        <name>[2Fe-2S] cluster</name>
        <dbReference type="ChEBI" id="CHEBI:190135"/>
    </ligand>
</feature>
<dbReference type="Gene3D" id="1.10.10.1590">
    <property type="entry name" value="NADH-quinone oxidoreductase subunit E"/>
    <property type="match status" value="1"/>
</dbReference>
<keyword evidence="4 7" id="KW-0408">Iron</keyword>
<accession>A0A2U8DZ84</accession>
<gene>
    <name evidence="8" type="ORF">CKA38_00495</name>
</gene>
<feature type="binding site" evidence="7">
    <location>
        <position position="86"/>
    </location>
    <ligand>
        <name>[2Fe-2S] cluster</name>
        <dbReference type="ChEBI" id="CHEBI:190135"/>
    </ligand>
</feature>
<dbReference type="GO" id="GO:0051537">
    <property type="term" value="F:2 iron, 2 sulfur cluster binding"/>
    <property type="evidence" value="ECO:0007669"/>
    <property type="project" value="UniProtKB-KW"/>
</dbReference>
<dbReference type="PROSITE" id="PS01099">
    <property type="entry name" value="COMPLEX1_24K"/>
    <property type="match status" value="1"/>
</dbReference>
<dbReference type="InterPro" id="IPR036249">
    <property type="entry name" value="Thioredoxin-like_sf"/>
</dbReference>
<dbReference type="Pfam" id="PF01257">
    <property type="entry name" value="2Fe-2S_thioredx"/>
    <property type="match status" value="1"/>
</dbReference>
<comment type="cofactor">
    <cofactor evidence="7">
        <name>[2Fe-2S] cluster</name>
        <dbReference type="ChEBI" id="CHEBI:190135"/>
    </cofactor>
    <text evidence="7">Binds 1 [2Fe-2S] cluster.</text>
</comment>
<dbReference type="FunFam" id="1.10.10.1590:FF:000001">
    <property type="entry name" value="NADH-quinone oxidoreductase subunit E"/>
    <property type="match status" value="1"/>
</dbReference>
<keyword evidence="9" id="KW-1185">Reference proteome</keyword>